<dbReference type="EMBL" id="JAAEEH010000018">
    <property type="protein sequence ID" value="NDL67671.1"/>
    <property type="molecule type" value="Genomic_DNA"/>
</dbReference>
<accession>A0A7X5HVZ3</accession>
<name>A0A7X5HVZ3_9FIRM</name>
<proteinExistence type="predicted"/>
<feature type="transmembrane region" description="Helical" evidence="1">
    <location>
        <begin position="174"/>
        <end position="196"/>
    </location>
</feature>
<evidence type="ECO:0000313" key="2">
    <source>
        <dbReference type="EMBL" id="NDL67671.1"/>
    </source>
</evidence>
<gene>
    <name evidence="2" type="ORF">GXN74_07925</name>
</gene>
<sequence>MSINCLRCGKPLEENSTVCKYCGESLRLDAVEDFDALIRSILEEEDRTRKPGGKEGKGQAPAKEKPLRTPFVVGLLGISTLLVLALLFVMTLPWFVLTGSGTIRGMVVEEGTLGFLEPGVGNLPPGTEVPEDQVLARWSPLDLAAYLAAAGREQAKVPQVDGTGRISVPAGVHMAYTFGLLLAALLAALSLPLYWLDKRLRWMELVRGWAVGALLLTGLQTMAMKVPYLNMFALRAQGAIRGGDRINAVRITMEGIAVNDRLYGVRIQETPYLLLGVALTGAWIMTTTLLVAHYKNKELEKL</sequence>
<keyword evidence="3" id="KW-1185">Reference proteome</keyword>
<keyword evidence="1" id="KW-1133">Transmembrane helix</keyword>
<evidence type="ECO:0000313" key="3">
    <source>
        <dbReference type="Proteomes" id="UP000461585"/>
    </source>
</evidence>
<feature type="transmembrane region" description="Helical" evidence="1">
    <location>
        <begin position="208"/>
        <end position="228"/>
    </location>
</feature>
<dbReference type="Proteomes" id="UP000461585">
    <property type="component" value="Unassembled WGS sequence"/>
</dbReference>
<feature type="transmembrane region" description="Helical" evidence="1">
    <location>
        <begin position="71"/>
        <end position="96"/>
    </location>
</feature>
<feature type="transmembrane region" description="Helical" evidence="1">
    <location>
        <begin position="272"/>
        <end position="292"/>
    </location>
</feature>
<reference evidence="2 3" key="1">
    <citation type="submission" date="2020-01" db="EMBL/GenBank/DDBJ databases">
        <title>Anaeroalcalibacter tamaniensis gen. nov., sp. nov., moderately halophilic strictly anaerobic fermenter bacterium from mud volcano of Taman peninsula.</title>
        <authorList>
            <person name="Frolova A."/>
            <person name="Merkel A.Y."/>
            <person name="Slobodkin A.I."/>
        </authorList>
    </citation>
    <scope>NUCLEOTIDE SEQUENCE [LARGE SCALE GENOMIC DNA]</scope>
    <source>
        <strain evidence="2 3">F-3ap</strain>
    </source>
</reference>
<keyword evidence="1" id="KW-0812">Transmembrane</keyword>
<protein>
    <submittedName>
        <fullName evidence="2">Zinc ribbon domain-containing protein</fullName>
    </submittedName>
</protein>
<organism evidence="2 3">
    <name type="scientific">Anaerotalea alkaliphila</name>
    <dbReference type="NCBI Taxonomy" id="2662126"/>
    <lineage>
        <taxon>Bacteria</taxon>
        <taxon>Bacillati</taxon>
        <taxon>Bacillota</taxon>
        <taxon>Clostridia</taxon>
        <taxon>Eubacteriales</taxon>
        <taxon>Anaerotalea</taxon>
    </lineage>
</organism>
<keyword evidence="1" id="KW-0472">Membrane</keyword>
<comment type="caution">
    <text evidence="2">The sequence shown here is derived from an EMBL/GenBank/DDBJ whole genome shotgun (WGS) entry which is preliminary data.</text>
</comment>
<dbReference type="RefSeq" id="WP_162370398.1">
    <property type="nucleotide sequence ID" value="NZ_JAAEEH010000018.1"/>
</dbReference>
<evidence type="ECO:0000256" key="1">
    <source>
        <dbReference type="SAM" id="Phobius"/>
    </source>
</evidence>
<dbReference type="AlphaFoldDB" id="A0A7X5HVZ3"/>